<dbReference type="OrthoDB" id="660882at2"/>
<evidence type="ECO:0000313" key="2">
    <source>
        <dbReference type="EMBL" id="GET21187.1"/>
    </source>
</evidence>
<comment type="caution">
    <text evidence="3">The sequence shown here is derived from an EMBL/GenBank/DDBJ whole genome shotgun (WGS) entry which is preliminary data.</text>
</comment>
<evidence type="ECO:0000313" key="3">
    <source>
        <dbReference type="EMBL" id="PSK81663.1"/>
    </source>
</evidence>
<accession>A0A2P8C9M7</accession>
<gene>
    <name evidence="3" type="ORF">CLV93_10861</name>
    <name evidence="2" type="ORF">JCM18694_14330</name>
</gene>
<evidence type="ECO:0000256" key="1">
    <source>
        <dbReference type="SAM" id="SignalP"/>
    </source>
</evidence>
<dbReference type="EMBL" id="PYGC01000008">
    <property type="protein sequence ID" value="PSK81663.1"/>
    <property type="molecule type" value="Genomic_DNA"/>
</dbReference>
<dbReference type="Proteomes" id="UP000396862">
    <property type="component" value="Unassembled WGS sequence"/>
</dbReference>
<reference evidence="2 5" key="2">
    <citation type="submission" date="2019-10" db="EMBL/GenBank/DDBJ databases">
        <title>Prolixibacter strains distinguished by the presence of nitrate reductase genes were adept at nitrate-dependent anaerobic corrosion of metallic iron and carbon steel.</title>
        <authorList>
            <person name="Iino T."/>
            <person name="Shono N."/>
            <person name="Ito K."/>
            <person name="Nakamura R."/>
            <person name="Sueoka K."/>
            <person name="Harayama S."/>
            <person name="Ohkuma M."/>
        </authorList>
    </citation>
    <scope>NUCLEOTIDE SEQUENCE [LARGE SCALE GENOMIC DNA]</scope>
    <source>
        <strain evidence="2 5">MIC1-1</strain>
    </source>
</reference>
<keyword evidence="1" id="KW-0732">Signal</keyword>
<dbReference type="EMBL" id="BLAU01000001">
    <property type="protein sequence ID" value="GET21187.1"/>
    <property type="molecule type" value="Genomic_DNA"/>
</dbReference>
<protein>
    <submittedName>
        <fullName evidence="3">Uncharacterized protein</fullName>
    </submittedName>
</protein>
<dbReference type="AlphaFoldDB" id="A0A2P8C9M7"/>
<proteinExistence type="predicted"/>
<keyword evidence="5" id="KW-1185">Reference proteome</keyword>
<sequence length="283" mass="31523">MKSITKYIKYLLVLLFALSLYQCEENYTENISDNPKITLSVPTAPGHAQYKVQVESGYDITVPVKISSSSNLKEFKITKTLNLNADPSFGDNGVMTVFNSDKGKDFDYSFTYIPSTQDVDQLVGFTFTAVNNDGSVSESDLTLVVTLSPRDNLPRKRWNLKSVLWVTNPDHPNQESISDCEKDNSMLLNADGTMSVDYGTDTGSGNCAYDGLTVYDSWELTPDDQYFIRTSHGLFTPDVEVTDTFVVRTLTVQQFAIEQTVDLSVFGGGTDEKFLYVYDAGPR</sequence>
<reference evidence="3 4" key="1">
    <citation type="submission" date="2018-03" db="EMBL/GenBank/DDBJ databases">
        <title>Genomic Encyclopedia of Archaeal and Bacterial Type Strains, Phase II (KMG-II): from individual species to whole genera.</title>
        <authorList>
            <person name="Goeker M."/>
        </authorList>
    </citation>
    <scope>NUCLEOTIDE SEQUENCE [LARGE SCALE GENOMIC DNA]</scope>
    <source>
        <strain evidence="3 4">DSM 27267</strain>
    </source>
</reference>
<dbReference type="Proteomes" id="UP000240621">
    <property type="component" value="Unassembled WGS sequence"/>
</dbReference>
<evidence type="ECO:0000313" key="5">
    <source>
        <dbReference type="Proteomes" id="UP000396862"/>
    </source>
</evidence>
<feature type="signal peptide" evidence="1">
    <location>
        <begin position="1"/>
        <end position="22"/>
    </location>
</feature>
<organism evidence="3 4">
    <name type="scientific">Prolixibacter denitrificans</name>
    <dbReference type="NCBI Taxonomy" id="1541063"/>
    <lineage>
        <taxon>Bacteria</taxon>
        <taxon>Pseudomonadati</taxon>
        <taxon>Bacteroidota</taxon>
        <taxon>Bacteroidia</taxon>
        <taxon>Marinilabiliales</taxon>
        <taxon>Prolixibacteraceae</taxon>
        <taxon>Prolixibacter</taxon>
    </lineage>
</organism>
<evidence type="ECO:0000313" key="4">
    <source>
        <dbReference type="Proteomes" id="UP000240621"/>
    </source>
</evidence>
<name>A0A2P8C9M7_9BACT</name>
<dbReference type="RefSeq" id="WP_106542966.1">
    <property type="nucleotide sequence ID" value="NZ_BLAU01000001.1"/>
</dbReference>
<feature type="chain" id="PRO_5015162774" evidence="1">
    <location>
        <begin position="23"/>
        <end position="283"/>
    </location>
</feature>